<evidence type="ECO:0000256" key="1">
    <source>
        <dbReference type="SAM" id="Phobius"/>
    </source>
</evidence>
<proteinExistence type="predicted"/>
<feature type="transmembrane region" description="Helical" evidence="1">
    <location>
        <begin position="51"/>
        <end position="71"/>
    </location>
</feature>
<sequence>MAQGFVEASDLLGAVGAYAVAMIPVGAVAGALGGGVAAYSRWSTGTGDVGTSVLAGVTAAGVGAVCTFGLLWAPLAAWAQISWIILIGAGAALAGRRVDKKLARDDA</sequence>
<name>A0ABR9J7U1_9MICC</name>
<comment type="caution">
    <text evidence="2">The sequence shown here is derived from an EMBL/GenBank/DDBJ whole genome shotgun (WGS) entry which is preliminary data.</text>
</comment>
<evidence type="ECO:0000313" key="2">
    <source>
        <dbReference type="EMBL" id="MBE1515057.1"/>
    </source>
</evidence>
<keyword evidence="1" id="KW-0812">Transmembrane</keyword>
<protein>
    <submittedName>
        <fullName evidence="2">Uncharacterized protein</fullName>
    </submittedName>
</protein>
<feature type="transmembrane region" description="Helical" evidence="1">
    <location>
        <begin position="77"/>
        <end position="95"/>
    </location>
</feature>
<dbReference type="Proteomes" id="UP000636579">
    <property type="component" value="Unassembled WGS sequence"/>
</dbReference>
<evidence type="ECO:0000313" key="3">
    <source>
        <dbReference type="Proteomes" id="UP000636579"/>
    </source>
</evidence>
<dbReference type="RefSeq" id="WP_192591728.1">
    <property type="nucleotide sequence ID" value="NZ_JADBEE010000001.1"/>
</dbReference>
<reference evidence="2 3" key="1">
    <citation type="submission" date="2020-10" db="EMBL/GenBank/DDBJ databases">
        <title>Sequencing the genomes of 1000 actinobacteria strains.</title>
        <authorList>
            <person name="Klenk H.-P."/>
        </authorList>
    </citation>
    <scope>NUCLEOTIDE SEQUENCE [LARGE SCALE GENOMIC DNA]</scope>
    <source>
        <strain evidence="2 3">DSM 15474</strain>
    </source>
</reference>
<keyword evidence="1" id="KW-1133">Transmembrane helix</keyword>
<feature type="transmembrane region" description="Helical" evidence="1">
    <location>
        <begin position="15"/>
        <end position="39"/>
    </location>
</feature>
<keyword evidence="3" id="KW-1185">Reference proteome</keyword>
<accession>A0ABR9J7U1</accession>
<dbReference type="EMBL" id="JADBEE010000001">
    <property type="protein sequence ID" value="MBE1515057.1"/>
    <property type="molecule type" value="Genomic_DNA"/>
</dbReference>
<organism evidence="2 3">
    <name type="scientific">Nesterenkonia halotolerans</name>
    <dbReference type="NCBI Taxonomy" id="225325"/>
    <lineage>
        <taxon>Bacteria</taxon>
        <taxon>Bacillati</taxon>
        <taxon>Actinomycetota</taxon>
        <taxon>Actinomycetes</taxon>
        <taxon>Micrococcales</taxon>
        <taxon>Micrococcaceae</taxon>
        <taxon>Nesterenkonia</taxon>
    </lineage>
</organism>
<keyword evidence="1" id="KW-0472">Membrane</keyword>
<gene>
    <name evidence="2" type="ORF">H4W26_001812</name>
</gene>